<dbReference type="Gene3D" id="3.40.50.1820">
    <property type="entry name" value="alpha/beta hydrolase"/>
    <property type="match status" value="1"/>
</dbReference>
<proteinExistence type="inferred from homology"/>
<feature type="non-terminal residue" evidence="7">
    <location>
        <position position="146"/>
    </location>
</feature>
<dbReference type="InterPro" id="IPR002018">
    <property type="entry name" value="CarbesteraseB"/>
</dbReference>
<organism evidence="6 7">
    <name type="scientific">Sitophilus oryzae</name>
    <name type="common">Rice weevil</name>
    <name type="synonym">Curculio oryzae</name>
    <dbReference type="NCBI Taxonomy" id="7048"/>
    <lineage>
        <taxon>Eukaryota</taxon>
        <taxon>Metazoa</taxon>
        <taxon>Ecdysozoa</taxon>
        <taxon>Arthropoda</taxon>
        <taxon>Hexapoda</taxon>
        <taxon>Insecta</taxon>
        <taxon>Pterygota</taxon>
        <taxon>Neoptera</taxon>
        <taxon>Endopterygota</taxon>
        <taxon>Coleoptera</taxon>
        <taxon>Polyphaga</taxon>
        <taxon>Cucujiformia</taxon>
        <taxon>Curculionidae</taxon>
        <taxon>Dryophthorinae</taxon>
        <taxon>Sitophilus</taxon>
    </lineage>
</organism>
<dbReference type="KEGG" id="soy:115874276"/>
<keyword evidence="6" id="KW-1185">Reference proteome</keyword>
<keyword evidence="2 4" id="KW-0732">Signal</keyword>
<evidence type="ECO:0000313" key="6">
    <source>
        <dbReference type="Proteomes" id="UP000504635"/>
    </source>
</evidence>
<dbReference type="InterPro" id="IPR029058">
    <property type="entry name" value="AB_hydrolase_fold"/>
</dbReference>
<dbReference type="Pfam" id="PF00135">
    <property type="entry name" value="COesterase"/>
    <property type="match status" value="1"/>
</dbReference>
<protein>
    <submittedName>
        <fullName evidence="7">Neuroligin-4, Y-linked-like</fullName>
    </submittedName>
</protein>
<feature type="signal peptide" evidence="4">
    <location>
        <begin position="1"/>
        <end position="20"/>
    </location>
</feature>
<dbReference type="InParanoid" id="A0A6J2X278"/>
<keyword evidence="3" id="KW-0325">Glycoprotein</keyword>
<evidence type="ECO:0000256" key="3">
    <source>
        <dbReference type="ARBA" id="ARBA00023180"/>
    </source>
</evidence>
<gene>
    <name evidence="7" type="primary">LOC115874276</name>
</gene>
<dbReference type="InterPro" id="IPR019819">
    <property type="entry name" value="Carboxylesterase_B_CS"/>
</dbReference>
<reference evidence="7" key="1">
    <citation type="submission" date="2025-08" db="UniProtKB">
        <authorList>
            <consortium name="RefSeq"/>
        </authorList>
    </citation>
    <scope>IDENTIFICATION</scope>
    <source>
        <tissue evidence="7">Gonads</tissue>
    </source>
</reference>
<dbReference type="PANTHER" id="PTHR43903">
    <property type="entry name" value="NEUROLIGIN"/>
    <property type="match status" value="1"/>
</dbReference>
<dbReference type="InterPro" id="IPR051093">
    <property type="entry name" value="Neuroligin/BSAL"/>
</dbReference>
<evidence type="ECO:0000259" key="5">
    <source>
        <dbReference type="Pfam" id="PF00135"/>
    </source>
</evidence>
<dbReference type="GeneID" id="115874276"/>
<accession>A0A6J2X278</accession>
<dbReference type="Proteomes" id="UP000504635">
    <property type="component" value="Unplaced"/>
</dbReference>
<evidence type="ECO:0000313" key="7">
    <source>
        <dbReference type="RefSeq" id="XP_030745242.1"/>
    </source>
</evidence>
<evidence type="ECO:0000256" key="1">
    <source>
        <dbReference type="ARBA" id="ARBA00005964"/>
    </source>
</evidence>
<dbReference type="PROSITE" id="PS00941">
    <property type="entry name" value="CARBOXYLESTERASE_B_2"/>
    <property type="match status" value="1"/>
</dbReference>
<evidence type="ECO:0000256" key="4">
    <source>
        <dbReference type="SAM" id="SignalP"/>
    </source>
</evidence>
<dbReference type="OrthoDB" id="3200163at2759"/>
<sequence>MCYITKSMTIIITLYSVSLGDPNVPSDQYYNDVRRPSREIFLKKQGYVQGMIVRPRNSELPWVEVYRGIPYAAPPIGHLRFMPPSSTLYTWQETKYAYEFGPVCPQKFPDESTMIEERKRYFLRLKKYLLNESEDCLYLNIYAPYQ</sequence>
<dbReference type="RefSeq" id="XP_030745242.1">
    <property type="nucleotide sequence ID" value="XM_030889382.1"/>
</dbReference>
<name>A0A6J2X278_SITOR</name>
<feature type="chain" id="PRO_5026687911" evidence="4">
    <location>
        <begin position="21"/>
        <end position="146"/>
    </location>
</feature>
<evidence type="ECO:0000256" key="2">
    <source>
        <dbReference type="ARBA" id="ARBA00022729"/>
    </source>
</evidence>
<dbReference type="AlphaFoldDB" id="A0A6J2X278"/>
<dbReference type="SUPFAM" id="SSF53474">
    <property type="entry name" value="alpha/beta-Hydrolases"/>
    <property type="match status" value="1"/>
</dbReference>
<feature type="domain" description="Carboxylesterase type B" evidence="5">
    <location>
        <begin position="44"/>
        <end position="145"/>
    </location>
</feature>
<comment type="similarity">
    <text evidence="1">Belongs to the type-B carboxylesterase/lipase family.</text>
</comment>